<keyword evidence="6" id="KW-0804">Transcription</keyword>
<keyword evidence="3 7" id="KW-0862">Zinc</keyword>
<evidence type="ECO:0000256" key="7">
    <source>
        <dbReference type="PIRSR" id="PIRSR602481-1"/>
    </source>
</evidence>
<dbReference type="InterPro" id="IPR036390">
    <property type="entry name" value="WH_DNA-bd_sf"/>
</dbReference>
<evidence type="ECO:0000313" key="10">
    <source>
        <dbReference type="Proteomes" id="UP000276223"/>
    </source>
</evidence>
<gene>
    <name evidence="9" type="ORF">EDC27_2866</name>
</gene>
<dbReference type="CDD" id="cd07153">
    <property type="entry name" value="Fur_like"/>
    <property type="match status" value="1"/>
</dbReference>
<keyword evidence="10" id="KW-1185">Reference proteome</keyword>
<evidence type="ECO:0000313" key="9">
    <source>
        <dbReference type="EMBL" id="ROQ90245.1"/>
    </source>
</evidence>
<dbReference type="GO" id="GO:0008270">
    <property type="term" value="F:zinc ion binding"/>
    <property type="evidence" value="ECO:0007669"/>
    <property type="project" value="TreeGrafter"/>
</dbReference>
<dbReference type="PANTHER" id="PTHR33202:SF7">
    <property type="entry name" value="FERRIC UPTAKE REGULATION PROTEIN"/>
    <property type="match status" value="1"/>
</dbReference>
<dbReference type="SUPFAM" id="SSF46785">
    <property type="entry name" value="Winged helix' DNA-binding domain"/>
    <property type="match status" value="1"/>
</dbReference>
<dbReference type="GO" id="GO:0045892">
    <property type="term" value="P:negative regulation of DNA-templated transcription"/>
    <property type="evidence" value="ECO:0007669"/>
    <property type="project" value="TreeGrafter"/>
</dbReference>
<feature type="binding site" evidence="7">
    <location>
        <position position="120"/>
    </location>
    <ligand>
        <name>Zn(2+)</name>
        <dbReference type="ChEBI" id="CHEBI:29105"/>
    </ligand>
</feature>
<dbReference type="Proteomes" id="UP000276223">
    <property type="component" value="Unassembled WGS sequence"/>
</dbReference>
<keyword evidence="4" id="KW-0805">Transcription regulation</keyword>
<dbReference type="PANTHER" id="PTHR33202">
    <property type="entry name" value="ZINC UPTAKE REGULATION PROTEIN"/>
    <property type="match status" value="1"/>
</dbReference>
<dbReference type="Gene3D" id="1.10.10.10">
    <property type="entry name" value="Winged helix-like DNA-binding domain superfamily/Winged helix DNA-binding domain"/>
    <property type="match status" value="1"/>
</dbReference>
<keyword evidence="7" id="KW-0479">Metal-binding</keyword>
<comment type="caution">
    <text evidence="9">The sequence shown here is derived from an EMBL/GenBank/DDBJ whole genome shotgun (WGS) entry which is preliminary data.</text>
</comment>
<dbReference type="Gene3D" id="3.30.1490.190">
    <property type="match status" value="1"/>
</dbReference>
<dbReference type="InterPro" id="IPR036388">
    <property type="entry name" value="WH-like_DNA-bd_sf"/>
</dbReference>
<dbReference type="EMBL" id="RJVA01000015">
    <property type="protein sequence ID" value="ROQ90245.1"/>
    <property type="molecule type" value="Genomic_DNA"/>
</dbReference>
<sequence>MPRRSRHRDAVLDVLRRSHDHPTADQIYDAVRQTLPRISLGTVYRNLEILASQGLIQKIVTGSGPMRFDGNPHRHVHLRCERCGALEDVPMKQPLNPTAFVDEGSGQVVRSFVLEFSGLCRRCASADVSGGASGGCMPARGTEPAPFEGID</sequence>
<dbReference type="GO" id="GO:0003700">
    <property type="term" value="F:DNA-binding transcription factor activity"/>
    <property type="evidence" value="ECO:0007669"/>
    <property type="project" value="InterPro"/>
</dbReference>
<feature type="binding site" evidence="7">
    <location>
        <position position="123"/>
    </location>
    <ligand>
        <name>Zn(2+)</name>
        <dbReference type="ChEBI" id="CHEBI:29105"/>
    </ligand>
</feature>
<evidence type="ECO:0000256" key="3">
    <source>
        <dbReference type="ARBA" id="ARBA00022833"/>
    </source>
</evidence>
<evidence type="ECO:0000256" key="4">
    <source>
        <dbReference type="ARBA" id="ARBA00023015"/>
    </source>
</evidence>
<protein>
    <submittedName>
        <fullName evidence="9">Fur family ferric uptake transcriptional regulator/Fur family peroxide stress response transcriptional regulator</fullName>
    </submittedName>
</protein>
<dbReference type="InterPro" id="IPR002481">
    <property type="entry name" value="FUR"/>
</dbReference>
<evidence type="ECO:0000256" key="6">
    <source>
        <dbReference type="ARBA" id="ARBA00023163"/>
    </source>
</evidence>
<dbReference type="OrthoDB" id="8659436at2"/>
<evidence type="ECO:0000256" key="2">
    <source>
        <dbReference type="ARBA" id="ARBA00022491"/>
    </source>
</evidence>
<evidence type="ECO:0000256" key="1">
    <source>
        <dbReference type="ARBA" id="ARBA00007957"/>
    </source>
</evidence>
<evidence type="ECO:0000256" key="8">
    <source>
        <dbReference type="SAM" id="MobiDB-lite"/>
    </source>
</evidence>
<accession>A0A3N1UG09</accession>
<dbReference type="GO" id="GO:0000976">
    <property type="term" value="F:transcription cis-regulatory region binding"/>
    <property type="evidence" value="ECO:0007669"/>
    <property type="project" value="TreeGrafter"/>
</dbReference>
<keyword evidence="5" id="KW-0238">DNA-binding</keyword>
<keyword evidence="2" id="KW-0678">Repressor</keyword>
<dbReference type="Pfam" id="PF01475">
    <property type="entry name" value="FUR"/>
    <property type="match status" value="1"/>
</dbReference>
<feature type="binding site" evidence="7">
    <location>
        <position position="80"/>
    </location>
    <ligand>
        <name>Zn(2+)</name>
        <dbReference type="ChEBI" id="CHEBI:29105"/>
    </ligand>
</feature>
<comment type="similarity">
    <text evidence="1">Belongs to the Fur family.</text>
</comment>
<proteinExistence type="inferred from homology"/>
<comment type="cofactor">
    <cofactor evidence="7">
        <name>Zn(2+)</name>
        <dbReference type="ChEBI" id="CHEBI:29105"/>
    </cofactor>
    <text evidence="7">Binds 1 zinc ion per subunit.</text>
</comment>
<evidence type="ECO:0000256" key="5">
    <source>
        <dbReference type="ARBA" id="ARBA00023125"/>
    </source>
</evidence>
<feature type="region of interest" description="Disordered" evidence="8">
    <location>
        <begin position="128"/>
        <end position="151"/>
    </location>
</feature>
<dbReference type="GO" id="GO:1900376">
    <property type="term" value="P:regulation of secondary metabolite biosynthetic process"/>
    <property type="evidence" value="ECO:0007669"/>
    <property type="project" value="TreeGrafter"/>
</dbReference>
<organism evidence="9 10">
    <name type="scientific">Desulfosoma caldarium</name>
    <dbReference type="NCBI Taxonomy" id="610254"/>
    <lineage>
        <taxon>Bacteria</taxon>
        <taxon>Pseudomonadati</taxon>
        <taxon>Thermodesulfobacteriota</taxon>
        <taxon>Syntrophobacteria</taxon>
        <taxon>Syntrophobacterales</taxon>
        <taxon>Syntrophobacteraceae</taxon>
        <taxon>Desulfosoma</taxon>
    </lineage>
</organism>
<feature type="binding site" evidence="7">
    <location>
        <position position="83"/>
    </location>
    <ligand>
        <name>Zn(2+)</name>
        <dbReference type="ChEBI" id="CHEBI:29105"/>
    </ligand>
</feature>
<dbReference type="InterPro" id="IPR043135">
    <property type="entry name" value="Fur_C"/>
</dbReference>
<dbReference type="RefSeq" id="WP_123291309.1">
    <property type="nucleotide sequence ID" value="NZ_RJVA01000015.1"/>
</dbReference>
<name>A0A3N1UG09_9BACT</name>
<dbReference type="AlphaFoldDB" id="A0A3N1UG09"/>
<reference evidence="9 10" key="1">
    <citation type="submission" date="2018-11" db="EMBL/GenBank/DDBJ databases">
        <title>Genomic Encyclopedia of Type Strains, Phase IV (KMG-IV): sequencing the most valuable type-strain genomes for metagenomic binning, comparative biology and taxonomic classification.</title>
        <authorList>
            <person name="Goeker M."/>
        </authorList>
    </citation>
    <scope>NUCLEOTIDE SEQUENCE [LARGE SCALE GENOMIC DNA]</scope>
    <source>
        <strain evidence="9 10">DSM 22027</strain>
    </source>
</reference>